<organism evidence="3 4">
    <name type="scientific">Labrys okinawensis</name>
    <dbReference type="NCBI Taxonomy" id="346911"/>
    <lineage>
        <taxon>Bacteria</taxon>
        <taxon>Pseudomonadati</taxon>
        <taxon>Pseudomonadota</taxon>
        <taxon>Alphaproteobacteria</taxon>
        <taxon>Hyphomicrobiales</taxon>
        <taxon>Xanthobacteraceae</taxon>
        <taxon>Labrys</taxon>
    </lineage>
</organism>
<comment type="caution">
    <text evidence="3">The sequence shown here is derived from an EMBL/GenBank/DDBJ whole genome shotgun (WGS) entry which is preliminary data.</text>
</comment>
<keyword evidence="4" id="KW-1185">Reference proteome</keyword>
<evidence type="ECO:0000313" key="3">
    <source>
        <dbReference type="EMBL" id="PRH85659.1"/>
    </source>
</evidence>
<comment type="similarity">
    <text evidence="1 2">Belongs to the UPF0178 family.</text>
</comment>
<dbReference type="PANTHER" id="PTHR35146">
    <property type="entry name" value="UPF0178 PROTEIN YAII"/>
    <property type="match status" value="1"/>
</dbReference>
<gene>
    <name evidence="3" type="ORF">C5L14_20965</name>
</gene>
<dbReference type="OrthoDB" id="9798918at2"/>
<dbReference type="AlphaFoldDB" id="A0A2S9Q8J0"/>
<proteinExistence type="inferred from homology"/>
<dbReference type="PANTHER" id="PTHR35146:SF1">
    <property type="entry name" value="UPF0178 PROTEIN YAII"/>
    <property type="match status" value="1"/>
</dbReference>
<reference evidence="3 4" key="1">
    <citation type="submission" date="2018-02" db="EMBL/GenBank/DDBJ databases">
        <title>Whole genome sequencing of endophytic bacterium.</title>
        <authorList>
            <person name="Eedara R."/>
            <person name="Podile A.R."/>
        </authorList>
    </citation>
    <scope>NUCLEOTIDE SEQUENCE [LARGE SCALE GENOMIC DNA]</scope>
    <source>
        <strain evidence="3 4">RP1T</strain>
    </source>
</reference>
<accession>A0A2S9Q8J0</accession>
<sequence length="152" mass="16254">MPIEIFVDADACPVKEEVFRVAGRHGLKTHVVANSFMRLPRDPLIAFVLVQAGPDAADDWIAERATPEAVVVTNDIPLASRCIAAGAQVIGATGKPFTEASIGMALATRNLMEHLRSTGEMTGGPRPFSAKDRSAFLQALDTAIMRLKRKGG</sequence>
<protein>
    <recommendedName>
        <fullName evidence="2">UPF0178 protein C5L14_20965</fullName>
    </recommendedName>
</protein>
<evidence type="ECO:0000256" key="2">
    <source>
        <dbReference type="HAMAP-Rule" id="MF_00489"/>
    </source>
</evidence>
<dbReference type="InterPro" id="IPR003791">
    <property type="entry name" value="UPF0178"/>
</dbReference>
<name>A0A2S9Q8J0_9HYPH</name>
<dbReference type="EMBL" id="PUEJ01000008">
    <property type="protein sequence ID" value="PRH85659.1"/>
    <property type="molecule type" value="Genomic_DNA"/>
</dbReference>
<evidence type="ECO:0000256" key="1">
    <source>
        <dbReference type="ARBA" id="ARBA00008522"/>
    </source>
</evidence>
<dbReference type="HAMAP" id="MF_00489">
    <property type="entry name" value="UPF0178"/>
    <property type="match status" value="1"/>
</dbReference>
<dbReference type="CDD" id="cd18720">
    <property type="entry name" value="PIN_YqxD-like"/>
    <property type="match status" value="1"/>
</dbReference>
<dbReference type="NCBIfam" id="NF001095">
    <property type="entry name" value="PRK00124.1"/>
    <property type="match status" value="1"/>
</dbReference>
<dbReference type="Proteomes" id="UP000237682">
    <property type="component" value="Unassembled WGS sequence"/>
</dbReference>
<evidence type="ECO:0000313" key="4">
    <source>
        <dbReference type="Proteomes" id="UP000237682"/>
    </source>
</evidence>
<dbReference type="Pfam" id="PF02639">
    <property type="entry name" value="DUF188"/>
    <property type="match status" value="1"/>
</dbReference>